<evidence type="ECO:0000256" key="1">
    <source>
        <dbReference type="SAM" id="MobiDB-lite"/>
    </source>
</evidence>
<dbReference type="CDD" id="cd00093">
    <property type="entry name" value="HTH_XRE"/>
    <property type="match status" value="1"/>
</dbReference>
<dbReference type="Pfam" id="PF17765">
    <property type="entry name" value="MLTR_LBD"/>
    <property type="match status" value="1"/>
</dbReference>
<evidence type="ECO:0000313" key="3">
    <source>
        <dbReference type="EMBL" id="GIH25903.1"/>
    </source>
</evidence>
<dbReference type="RefSeq" id="WP_239161846.1">
    <property type="nucleotide sequence ID" value="NZ_BOOA01000034.1"/>
</dbReference>
<comment type="caution">
    <text evidence="3">The sequence shown here is derived from an EMBL/GenBank/DDBJ whole genome shotgun (WGS) entry which is preliminary data.</text>
</comment>
<dbReference type="Proteomes" id="UP000640052">
    <property type="component" value="Unassembled WGS sequence"/>
</dbReference>
<dbReference type="PANTHER" id="PTHR35010">
    <property type="entry name" value="BLL4672 PROTEIN-RELATED"/>
    <property type="match status" value="1"/>
</dbReference>
<keyword evidence="4" id="KW-1185">Reference proteome</keyword>
<feature type="compositionally biased region" description="Basic and acidic residues" evidence="1">
    <location>
        <begin position="293"/>
        <end position="302"/>
    </location>
</feature>
<dbReference type="GO" id="GO:0003677">
    <property type="term" value="F:DNA binding"/>
    <property type="evidence" value="ECO:0007669"/>
    <property type="project" value="InterPro"/>
</dbReference>
<accession>A0A919QEB9</accession>
<feature type="domain" description="HTH cro/C1-type" evidence="2">
    <location>
        <begin position="37"/>
        <end position="84"/>
    </location>
</feature>
<organism evidence="3 4">
    <name type="scientific">Acrocarpospora phusangensis</name>
    <dbReference type="NCBI Taxonomy" id="1070424"/>
    <lineage>
        <taxon>Bacteria</taxon>
        <taxon>Bacillati</taxon>
        <taxon>Actinomycetota</taxon>
        <taxon>Actinomycetes</taxon>
        <taxon>Streptosporangiales</taxon>
        <taxon>Streptosporangiaceae</taxon>
        <taxon>Acrocarpospora</taxon>
    </lineage>
</organism>
<name>A0A919QEB9_9ACTN</name>
<dbReference type="EMBL" id="BOOA01000034">
    <property type="protein sequence ID" value="GIH25903.1"/>
    <property type="molecule type" value="Genomic_DNA"/>
</dbReference>
<dbReference type="SMART" id="SM00530">
    <property type="entry name" value="HTH_XRE"/>
    <property type="match status" value="1"/>
</dbReference>
<dbReference type="PANTHER" id="PTHR35010:SF2">
    <property type="entry name" value="BLL4672 PROTEIN"/>
    <property type="match status" value="1"/>
</dbReference>
<dbReference type="Gene3D" id="3.30.450.180">
    <property type="match status" value="1"/>
</dbReference>
<feature type="region of interest" description="Disordered" evidence="1">
    <location>
        <begin position="267"/>
        <end position="302"/>
    </location>
</feature>
<reference evidence="3" key="1">
    <citation type="submission" date="2021-01" db="EMBL/GenBank/DDBJ databases">
        <title>Whole genome shotgun sequence of Acrocarpospora phusangensis NBRC 108782.</title>
        <authorList>
            <person name="Komaki H."/>
            <person name="Tamura T."/>
        </authorList>
    </citation>
    <scope>NUCLEOTIDE SEQUENCE</scope>
    <source>
        <strain evidence="3">NBRC 108782</strain>
    </source>
</reference>
<proteinExistence type="predicted"/>
<dbReference type="Gene3D" id="1.10.260.40">
    <property type="entry name" value="lambda repressor-like DNA-binding domains"/>
    <property type="match status" value="1"/>
</dbReference>
<dbReference type="InterPro" id="IPR001387">
    <property type="entry name" value="Cro/C1-type_HTH"/>
</dbReference>
<sequence length="302" mass="33577">MDIDNSNLLGEFLRARRETTSPAQAGFLHAPSRRTPGLRREEVAMLAGVSTSYYIRLEQGRERNPSAQVLSALARVLGLDPDATGYLYSLAHPWARPPAESPVEQVSPSLLRLVNLCHDAPAMVLGRRLDVLAINPMIEAVYEGMTNLDNCLRMIYLSPAAFDFYPDWEKAARSKTAQLRTAVATDPDDPYLHGLLEELTAHSEEFRRIWALHEVQIRADEVKELRHPRVGDLRLSWEVLSVSGTGQKFVALVPDPGSDSERALRRLAETISQEAAPEPAPEPAQESAQEPARPARDLSMRS</sequence>
<gene>
    <name evidence="3" type="ORF">Aph01nite_42130</name>
</gene>
<evidence type="ECO:0000313" key="4">
    <source>
        <dbReference type="Proteomes" id="UP000640052"/>
    </source>
</evidence>
<dbReference type="InterPro" id="IPR010982">
    <property type="entry name" value="Lambda_DNA-bd_dom_sf"/>
</dbReference>
<dbReference type="AlphaFoldDB" id="A0A919QEB9"/>
<dbReference type="PROSITE" id="PS50943">
    <property type="entry name" value="HTH_CROC1"/>
    <property type="match status" value="1"/>
</dbReference>
<evidence type="ECO:0000259" key="2">
    <source>
        <dbReference type="PROSITE" id="PS50943"/>
    </source>
</evidence>
<dbReference type="Pfam" id="PF13560">
    <property type="entry name" value="HTH_31"/>
    <property type="match status" value="1"/>
</dbReference>
<feature type="compositionally biased region" description="Low complexity" evidence="1">
    <location>
        <begin position="273"/>
        <end position="292"/>
    </location>
</feature>
<dbReference type="InterPro" id="IPR041413">
    <property type="entry name" value="MLTR_LBD"/>
</dbReference>
<protein>
    <submittedName>
        <fullName evidence="3">Transcriptional regulator</fullName>
    </submittedName>
</protein>
<dbReference type="SUPFAM" id="SSF47413">
    <property type="entry name" value="lambda repressor-like DNA-binding domains"/>
    <property type="match status" value="1"/>
</dbReference>